<evidence type="ECO:0000313" key="2">
    <source>
        <dbReference type="EMBL" id="AJA51256.1"/>
    </source>
</evidence>
<dbReference type="Pfam" id="PF13673">
    <property type="entry name" value="Acetyltransf_10"/>
    <property type="match status" value="1"/>
</dbReference>
<dbReference type="Gene3D" id="3.40.630.30">
    <property type="match status" value="1"/>
</dbReference>
<feature type="domain" description="N-acetyltransferase" evidence="1">
    <location>
        <begin position="2"/>
        <end position="139"/>
    </location>
</feature>
<dbReference type="EMBL" id="JPGY02000001">
    <property type="protein sequence ID" value="KRU12736.1"/>
    <property type="molecule type" value="Genomic_DNA"/>
</dbReference>
<keyword evidence="5" id="KW-1185">Reference proteome</keyword>
<dbReference type="InterPro" id="IPR016181">
    <property type="entry name" value="Acyl_CoA_acyltransferase"/>
</dbReference>
<dbReference type="GeneID" id="93073354"/>
<evidence type="ECO:0000313" key="3">
    <source>
        <dbReference type="EMBL" id="KRU12736.1"/>
    </source>
</evidence>
<keyword evidence="2" id="KW-0808">Transferase</keyword>
<reference evidence="3" key="2">
    <citation type="submission" date="2015-10" db="EMBL/GenBank/DDBJ databases">
        <title>Improved Draft Genome Sequence of Clostridium pasteurianum Strain ATCC 6013 (DSM 525) Using a Hybrid Next-Generation Sequencing Approach.</title>
        <authorList>
            <person name="Pyne M.E."/>
            <person name="Utturkar S.M."/>
            <person name="Brown S.D."/>
            <person name="Moo-Young M."/>
            <person name="Chung D.A."/>
            <person name="Chou P.C."/>
        </authorList>
    </citation>
    <scope>NUCLEOTIDE SEQUENCE</scope>
    <source>
        <strain evidence="3">ATCC 6013</strain>
    </source>
</reference>
<dbReference type="SUPFAM" id="SSF55729">
    <property type="entry name" value="Acyl-CoA N-acyltransferases (Nat)"/>
    <property type="match status" value="1"/>
</dbReference>
<dbReference type="PATRIC" id="fig|1262449.3.peg.3971"/>
<dbReference type="RefSeq" id="WP_003448146.1">
    <property type="nucleotide sequence ID" value="NZ_ANZB01000020.1"/>
</dbReference>
<dbReference type="InterPro" id="IPR053144">
    <property type="entry name" value="Acetyltransferase_Butenolide"/>
</dbReference>
<dbReference type="KEGG" id="cpae:CPAST_c11680"/>
<evidence type="ECO:0000313" key="5">
    <source>
        <dbReference type="Proteomes" id="UP000030905"/>
    </source>
</evidence>
<reference evidence="3 4" key="3">
    <citation type="journal article" name="Genome Announc.">
        <title>Improved Draft Genome Sequence of Clostridium pasteurianum Strain ATCC 6013 (DSM 525) Using a Hybrid Next-Generation Sequencing Approach.</title>
        <authorList>
            <person name="Pyne M.E."/>
            <person name="Utturkar S."/>
            <person name="Brown S.D."/>
            <person name="Moo-Young M."/>
            <person name="Chung D.A."/>
            <person name="Chou C.P."/>
        </authorList>
    </citation>
    <scope>NUCLEOTIDE SEQUENCE [LARGE SCALE GENOMIC DNA]</scope>
    <source>
        <strain evidence="3 4">ATCC 6013</strain>
    </source>
</reference>
<dbReference type="PANTHER" id="PTHR43233:SF1">
    <property type="entry name" value="FAMILY N-ACETYLTRANSFERASE, PUTATIVE (AFU_ORTHOLOGUE AFUA_6G03350)-RELATED"/>
    <property type="match status" value="1"/>
</dbReference>
<dbReference type="CDD" id="cd04301">
    <property type="entry name" value="NAT_SF"/>
    <property type="match status" value="1"/>
</dbReference>
<evidence type="ECO:0000313" key="4">
    <source>
        <dbReference type="Proteomes" id="UP000028042"/>
    </source>
</evidence>
<dbReference type="eggNOG" id="COG0454">
    <property type="taxonomic scope" value="Bacteria"/>
</dbReference>
<dbReference type="GO" id="GO:0016747">
    <property type="term" value="F:acyltransferase activity, transferring groups other than amino-acyl groups"/>
    <property type="evidence" value="ECO:0007669"/>
    <property type="project" value="InterPro"/>
</dbReference>
<protein>
    <submittedName>
        <fullName evidence="2">Acetyltransferase (GNAT) domain-containing protein</fullName>
    </submittedName>
    <submittedName>
        <fullName evidence="3">GCN5-related N-acetyltransferase</fullName>
    </submittedName>
</protein>
<dbReference type="AlphaFoldDB" id="A0A0H3J5U1"/>
<dbReference type="Proteomes" id="UP000028042">
    <property type="component" value="Unassembled WGS sequence"/>
</dbReference>
<dbReference type="InterPro" id="IPR000182">
    <property type="entry name" value="GNAT_dom"/>
</dbReference>
<dbReference type="PANTHER" id="PTHR43233">
    <property type="entry name" value="FAMILY N-ACETYLTRANSFERASE, PUTATIVE (AFU_ORTHOLOGUE AFUA_6G03350)-RELATED"/>
    <property type="match status" value="1"/>
</dbReference>
<dbReference type="Proteomes" id="UP000030905">
    <property type="component" value="Chromosome"/>
</dbReference>
<proteinExistence type="predicted"/>
<reference evidence="2 5" key="1">
    <citation type="journal article" date="2015" name="Genome Announc.">
        <title>Complete Genome Sequence of the Nitrogen-Fixing and Solvent-Producing Clostridium pasteurianum DSM 525.</title>
        <authorList>
            <person name="Poehlein A."/>
            <person name="Grosse-Honebrink A."/>
            <person name="Zhang Y."/>
            <person name="Minton N.P."/>
            <person name="Daniel R."/>
        </authorList>
    </citation>
    <scope>NUCLEOTIDE SEQUENCE [LARGE SCALE GENOMIC DNA]</scope>
    <source>
        <strain evidence="2">DSM 525</strain>
        <strain evidence="5">DSM 525 / ATCC 6013</strain>
    </source>
</reference>
<organism evidence="2 5">
    <name type="scientific">Clostridium pasteurianum DSM 525 = ATCC 6013</name>
    <dbReference type="NCBI Taxonomy" id="1262449"/>
    <lineage>
        <taxon>Bacteria</taxon>
        <taxon>Bacillati</taxon>
        <taxon>Bacillota</taxon>
        <taxon>Clostridia</taxon>
        <taxon>Eubacteriales</taxon>
        <taxon>Clostridiaceae</taxon>
        <taxon>Clostridium</taxon>
    </lineage>
</organism>
<dbReference type="PROSITE" id="PS51186">
    <property type="entry name" value="GNAT"/>
    <property type="match status" value="1"/>
</dbReference>
<dbReference type="EMBL" id="CP009268">
    <property type="protein sequence ID" value="AJA51256.1"/>
    <property type="molecule type" value="Genomic_DNA"/>
</dbReference>
<gene>
    <name evidence="2" type="ORF">CLPA_c11680</name>
    <name evidence="3" type="ORF">CP6013_01984</name>
</gene>
<evidence type="ECO:0000259" key="1">
    <source>
        <dbReference type="PROSITE" id="PS51186"/>
    </source>
</evidence>
<accession>A0A0H3J5U1</accession>
<sequence length="139" mass="15621">MTIIRENILTANQFNMLFNSVGWDSPSKEQTQTALKNSLCTFAIYKEDNLVGMARLLGDSAMSYYVKDFVILPDYQGNGLGKALMNHMISFIKQQLPKGYKVSVELISSTGKEPFYSKFGFEERPCQCDGAGMFMMVKA</sequence>
<name>A0A0H3J5U1_CLOPA</name>
<dbReference type="KEGG" id="cpat:CLPA_c11680"/>